<reference evidence="1" key="1">
    <citation type="submission" date="2021-03" db="EMBL/GenBank/DDBJ databases">
        <authorList>
            <person name="Wang G."/>
        </authorList>
    </citation>
    <scope>NUCLEOTIDE SEQUENCE</scope>
    <source>
        <strain evidence="1">KCTC 12899</strain>
    </source>
</reference>
<protein>
    <recommendedName>
        <fullName evidence="3">Acetoacetate decarboxylase</fullName>
    </recommendedName>
</protein>
<dbReference type="AlphaFoldDB" id="A0A8J7Q4A6"/>
<organism evidence="1 2">
    <name type="scientific">Acanthopleuribacter pedis</name>
    <dbReference type="NCBI Taxonomy" id="442870"/>
    <lineage>
        <taxon>Bacteria</taxon>
        <taxon>Pseudomonadati</taxon>
        <taxon>Acidobacteriota</taxon>
        <taxon>Holophagae</taxon>
        <taxon>Acanthopleuribacterales</taxon>
        <taxon>Acanthopleuribacteraceae</taxon>
        <taxon>Acanthopleuribacter</taxon>
    </lineage>
</organism>
<gene>
    <name evidence="1" type="ORF">J3U88_03245</name>
</gene>
<dbReference type="InterPro" id="IPR023375">
    <property type="entry name" value="ADC_dom_sf"/>
</dbReference>
<dbReference type="Proteomes" id="UP000664417">
    <property type="component" value="Unassembled WGS sequence"/>
</dbReference>
<name>A0A8J7Q4A6_9BACT</name>
<dbReference type="PANTHER" id="PTHR40518:SF1">
    <property type="entry name" value="ACETOACETATE DECARBOXYLASE"/>
    <property type="match status" value="1"/>
</dbReference>
<proteinExistence type="predicted"/>
<dbReference type="SUPFAM" id="SSF160104">
    <property type="entry name" value="Acetoacetate decarboxylase-like"/>
    <property type="match status" value="1"/>
</dbReference>
<evidence type="ECO:0008006" key="3">
    <source>
        <dbReference type="Google" id="ProtNLM"/>
    </source>
</evidence>
<evidence type="ECO:0000313" key="1">
    <source>
        <dbReference type="EMBL" id="MBO1317461.1"/>
    </source>
</evidence>
<dbReference type="Gene3D" id="2.40.400.10">
    <property type="entry name" value="Acetoacetate decarboxylase-like"/>
    <property type="match status" value="1"/>
</dbReference>
<accession>A0A8J7Q4A6</accession>
<dbReference type="RefSeq" id="WP_207856697.1">
    <property type="nucleotide sequence ID" value="NZ_JAFREP010000002.1"/>
</dbReference>
<sequence length="222" mass="24946">MDMVLPALTAPLAAPAPWRLCGDGVILFYRFNRHLSGIWQHHYPVKLDKPALTFGAVMLVDYRESPVGPYRELLLIPGIFRFGMGFYPSITHIYVSSEDSVVNGYRNWGIPKKRCDFERRGDRFILTDGGTTIADLQFKTLGPRFPVTTITIPGMWRTLCHMKGGQRLKTTVSGNGSAQLARMTSAYVDHGGFPDFTRGTLLTAWKIDNFELFFPPARMSAP</sequence>
<evidence type="ECO:0000313" key="2">
    <source>
        <dbReference type="Proteomes" id="UP000664417"/>
    </source>
</evidence>
<comment type="caution">
    <text evidence="1">The sequence shown here is derived from an EMBL/GenBank/DDBJ whole genome shotgun (WGS) entry which is preliminary data.</text>
</comment>
<keyword evidence="2" id="KW-1185">Reference proteome</keyword>
<dbReference type="EMBL" id="JAFREP010000002">
    <property type="protein sequence ID" value="MBO1317461.1"/>
    <property type="molecule type" value="Genomic_DNA"/>
</dbReference>
<dbReference type="PANTHER" id="PTHR40518">
    <property type="entry name" value="ACETOACETATE DECARBOXYLASE"/>
    <property type="match status" value="1"/>
</dbReference>